<gene>
    <name evidence="5" type="ORF">Drose_35830</name>
</gene>
<dbReference type="RefSeq" id="WP_260725677.1">
    <property type="nucleotide sequence ID" value="NZ_BAAABS010000068.1"/>
</dbReference>
<evidence type="ECO:0000313" key="5">
    <source>
        <dbReference type="EMBL" id="UWZ36348.1"/>
    </source>
</evidence>
<dbReference type="InterPro" id="IPR036271">
    <property type="entry name" value="Tet_transcr_reg_TetR-rel_C_sf"/>
</dbReference>
<proteinExistence type="predicted"/>
<dbReference type="SUPFAM" id="SSF46689">
    <property type="entry name" value="Homeodomain-like"/>
    <property type="match status" value="1"/>
</dbReference>
<dbReference type="PANTHER" id="PTHR30055:SF234">
    <property type="entry name" value="HTH-TYPE TRANSCRIPTIONAL REGULATOR BETI"/>
    <property type="match status" value="1"/>
</dbReference>
<evidence type="ECO:0000313" key="6">
    <source>
        <dbReference type="Proteomes" id="UP001058271"/>
    </source>
</evidence>
<name>A0ABY5Z6J4_9ACTN</name>
<keyword evidence="6" id="KW-1185">Reference proteome</keyword>
<dbReference type="Gene3D" id="1.10.357.10">
    <property type="entry name" value="Tetracycline Repressor, domain 2"/>
    <property type="match status" value="1"/>
</dbReference>
<dbReference type="PANTHER" id="PTHR30055">
    <property type="entry name" value="HTH-TYPE TRANSCRIPTIONAL REGULATOR RUTR"/>
    <property type="match status" value="1"/>
</dbReference>
<dbReference type="Pfam" id="PF00440">
    <property type="entry name" value="TetR_N"/>
    <property type="match status" value="1"/>
</dbReference>
<organism evidence="5 6">
    <name type="scientific">Dactylosporangium roseum</name>
    <dbReference type="NCBI Taxonomy" id="47989"/>
    <lineage>
        <taxon>Bacteria</taxon>
        <taxon>Bacillati</taxon>
        <taxon>Actinomycetota</taxon>
        <taxon>Actinomycetes</taxon>
        <taxon>Micromonosporales</taxon>
        <taxon>Micromonosporaceae</taxon>
        <taxon>Dactylosporangium</taxon>
    </lineage>
</organism>
<dbReference type="InterPro" id="IPR050109">
    <property type="entry name" value="HTH-type_TetR-like_transc_reg"/>
</dbReference>
<keyword evidence="3" id="KW-0804">Transcription</keyword>
<evidence type="ECO:0000256" key="1">
    <source>
        <dbReference type="ARBA" id="ARBA00023015"/>
    </source>
</evidence>
<dbReference type="PRINTS" id="PR00455">
    <property type="entry name" value="HTHTETR"/>
</dbReference>
<keyword evidence="1" id="KW-0805">Transcription regulation</keyword>
<evidence type="ECO:0000256" key="3">
    <source>
        <dbReference type="ARBA" id="ARBA00023163"/>
    </source>
</evidence>
<evidence type="ECO:0000259" key="4">
    <source>
        <dbReference type="Pfam" id="PF00440"/>
    </source>
</evidence>
<dbReference type="SUPFAM" id="SSF48498">
    <property type="entry name" value="Tetracyclin repressor-like, C-terminal domain"/>
    <property type="match status" value="1"/>
</dbReference>
<feature type="domain" description="HTH tetR-type" evidence="4">
    <location>
        <begin position="12"/>
        <end position="57"/>
    </location>
</feature>
<reference evidence="5" key="1">
    <citation type="submission" date="2021-04" db="EMBL/GenBank/DDBJ databases">
        <title>Biosynthetic gene clusters of Dactylosporangioum roseum.</title>
        <authorList>
            <person name="Hartkoorn R.C."/>
            <person name="Beaudoing E."/>
            <person name="Hot D."/>
            <person name="Moureu S."/>
        </authorList>
    </citation>
    <scope>NUCLEOTIDE SEQUENCE</scope>
    <source>
        <strain evidence="5">NRRL B-16295</strain>
    </source>
</reference>
<protein>
    <submittedName>
        <fullName evidence="5">TetR/AcrR family transcriptional regulator</fullName>
    </submittedName>
</protein>
<accession>A0ABY5Z6J4</accession>
<evidence type="ECO:0000256" key="2">
    <source>
        <dbReference type="ARBA" id="ARBA00023125"/>
    </source>
</evidence>
<dbReference type="EMBL" id="CP073721">
    <property type="protein sequence ID" value="UWZ36348.1"/>
    <property type="molecule type" value="Genomic_DNA"/>
</dbReference>
<sequence length="198" mass="21405">MGRRKIIEDGQLLAKARDIFMREGIAVGSRQIAQEIGISSSVLFQRFGSKEDLFFAAMTPPAPDLAALLTRDDADDPAEARLARIAAGLLDYFRQLAPVLAALSTHPAFHYPTFAERHPDAALETLTGELMAALTEQHHNGEIDCPDPGPVVLNLIATAYALAMFERIGVHNGQFDHSTVDALTRVLWHGIAPAAGTP</sequence>
<dbReference type="InterPro" id="IPR009057">
    <property type="entry name" value="Homeodomain-like_sf"/>
</dbReference>
<dbReference type="Proteomes" id="UP001058271">
    <property type="component" value="Chromosome"/>
</dbReference>
<dbReference type="InterPro" id="IPR001647">
    <property type="entry name" value="HTH_TetR"/>
</dbReference>
<keyword evidence="2" id="KW-0238">DNA-binding</keyword>